<proteinExistence type="predicted"/>
<evidence type="ECO:0000259" key="2">
    <source>
        <dbReference type="Pfam" id="PF00561"/>
    </source>
</evidence>
<dbReference type="Proteomes" id="UP001500368">
    <property type="component" value="Unassembled WGS sequence"/>
</dbReference>
<feature type="domain" description="AB hydrolase-1" evidence="2">
    <location>
        <begin position="18"/>
        <end position="249"/>
    </location>
</feature>
<comment type="caution">
    <text evidence="3">The sequence shown here is derived from an EMBL/GenBank/DDBJ whole genome shotgun (WGS) entry which is preliminary data.</text>
</comment>
<dbReference type="EMBL" id="BAABLW010000005">
    <property type="protein sequence ID" value="GAA4916262.1"/>
    <property type="molecule type" value="Genomic_DNA"/>
</dbReference>
<protein>
    <submittedName>
        <fullName evidence="3">Alpha/beta fold hydrolase</fullName>
    </submittedName>
</protein>
<evidence type="ECO:0000256" key="1">
    <source>
        <dbReference type="ARBA" id="ARBA00022801"/>
    </source>
</evidence>
<dbReference type="InterPro" id="IPR029058">
    <property type="entry name" value="AB_hydrolase_fold"/>
</dbReference>
<name>A0ABP9FT36_9MICC</name>
<dbReference type="Gene3D" id="3.40.50.1820">
    <property type="entry name" value="alpha/beta hydrolase"/>
    <property type="match status" value="1"/>
</dbReference>
<keyword evidence="1 3" id="KW-0378">Hydrolase</keyword>
<dbReference type="PANTHER" id="PTHR46118:SF4">
    <property type="entry name" value="PROTEIN ABHD11"/>
    <property type="match status" value="1"/>
</dbReference>
<sequence>MANEFTVHTQTVGDDGETVVFFHGLFGQGKNFTQIAKGLQPQFRSVLVDMPNHGGSDWTESFSYIEQADLVAEHLRSTVAADAPVHVVGHSMGGKIAMVLALRAPELVRSLVVVDMSPVVREDMSEFDHLLGSLRGLDLQALGSRSEADEQLQEPIKSAMVRGFLLQSLTKDAGGFRWKSNLELLHKSLPEIGGWPEFEDTQYEGPVLWVAGAKSDYVQEEYAPAMRELFPRTFQTTIKQAGHWVHSEQPAVFTDVLKRFLTGQDS</sequence>
<organism evidence="3 4">
    <name type="scientific">Nesterenkonia rhizosphaerae</name>
    <dbReference type="NCBI Taxonomy" id="1348272"/>
    <lineage>
        <taxon>Bacteria</taxon>
        <taxon>Bacillati</taxon>
        <taxon>Actinomycetota</taxon>
        <taxon>Actinomycetes</taxon>
        <taxon>Micrococcales</taxon>
        <taxon>Micrococcaceae</taxon>
        <taxon>Nesterenkonia</taxon>
    </lineage>
</organism>
<dbReference type="SUPFAM" id="SSF53474">
    <property type="entry name" value="alpha/beta-Hydrolases"/>
    <property type="match status" value="1"/>
</dbReference>
<dbReference type="PRINTS" id="PR00111">
    <property type="entry name" value="ABHYDROLASE"/>
</dbReference>
<accession>A0ABP9FT36</accession>
<dbReference type="InterPro" id="IPR000639">
    <property type="entry name" value="Epox_hydrolase-like"/>
</dbReference>
<evidence type="ECO:0000313" key="3">
    <source>
        <dbReference type="EMBL" id="GAA4916262.1"/>
    </source>
</evidence>
<evidence type="ECO:0000313" key="4">
    <source>
        <dbReference type="Proteomes" id="UP001500368"/>
    </source>
</evidence>
<dbReference type="Pfam" id="PF00561">
    <property type="entry name" value="Abhydrolase_1"/>
    <property type="match status" value="1"/>
</dbReference>
<keyword evidence="4" id="KW-1185">Reference proteome</keyword>
<dbReference type="GO" id="GO:0016787">
    <property type="term" value="F:hydrolase activity"/>
    <property type="evidence" value="ECO:0007669"/>
    <property type="project" value="UniProtKB-KW"/>
</dbReference>
<dbReference type="PANTHER" id="PTHR46118">
    <property type="entry name" value="PROTEIN ABHD11"/>
    <property type="match status" value="1"/>
</dbReference>
<dbReference type="InterPro" id="IPR000073">
    <property type="entry name" value="AB_hydrolase_1"/>
</dbReference>
<reference evidence="4" key="1">
    <citation type="journal article" date="2019" name="Int. J. Syst. Evol. Microbiol.">
        <title>The Global Catalogue of Microorganisms (GCM) 10K type strain sequencing project: providing services to taxonomists for standard genome sequencing and annotation.</title>
        <authorList>
            <consortium name="The Broad Institute Genomics Platform"/>
            <consortium name="The Broad Institute Genome Sequencing Center for Infectious Disease"/>
            <person name="Wu L."/>
            <person name="Ma J."/>
        </authorList>
    </citation>
    <scope>NUCLEOTIDE SEQUENCE [LARGE SCALE GENOMIC DNA]</scope>
    <source>
        <strain evidence="4">JCM 19129</strain>
    </source>
</reference>
<dbReference type="PRINTS" id="PR00412">
    <property type="entry name" value="EPOXHYDRLASE"/>
</dbReference>
<gene>
    <name evidence="3" type="ORF">GCM10025790_09320</name>
</gene>